<reference evidence="2 3" key="1">
    <citation type="submission" date="2020-12" db="EMBL/GenBank/DDBJ databases">
        <title>Concerted genomic and epigenomic changes stabilize Arabidopsis allopolyploids.</title>
        <authorList>
            <person name="Chen Z."/>
        </authorList>
    </citation>
    <scope>NUCLEOTIDE SEQUENCE [LARGE SCALE GENOMIC DNA]</scope>
    <source>
        <strain evidence="2">Allo738</strain>
        <tissue evidence="2">Leaf</tissue>
    </source>
</reference>
<comment type="caution">
    <text evidence="2">The sequence shown here is derived from an EMBL/GenBank/DDBJ whole genome shotgun (WGS) entry which is preliminary data.</text>
</comment>
<organism evidence="2 3">
    <name type="scientific">Arabidopsis thaliana x Arabidopsis arenosa</name>
    <dbReference type="NCBI Taxonomy" id="1240361"/>
    <lineage>
        <taxon>Eukaryota</taxon>
        <taxon>Viridiplantae</taxon>
        <taxon>Streptophyta</taxon>
        <taxon>Embryophyta</taxon>
        <taxon>Tracheophyta</taxon>
        <taxon>Spermatophyta</taxon>
        <taxon>Magnoliopsida</taxon>
        <taxon>eudicotyledons</taxon>
        <taxon>Gunneridae</taxon>
        <taxon>Pentapetalae</taxon>
        <taxon>rosids</taxon>
        <taxon>malvids</taxon>
        <taxon>Brassicales</taxon>
        <taxon>Brassicaceae</taxon>
        <taxon>Camelineae</taxon>
        <taxon>Arabidopsis</taxon>
    </lineage>
</organism>
<dbReference type="AlphaFoldDB" id="A0A8T1XFQ7"/>
<gene>
    <name evidence="2" type="ORF">ISN45_Aa08g005850</name>
</gene>
<dbReference type="Proteomes" id="UP000694240">
    <property type="component" value="Chromosome 13"/>
</dbReference>
<feature type="signal peptide" evidence="1">
    <location>
        <begin position="1"/>
        <end position="19"/>
    </location>
</feature>
<proteinExistence type="predicted"/>
<accession>A0A8T1XFQ7</accession>
<name>A0A8T1XFQ7_9BRAS</name>
<sequence>MKLTFLFFTLLIFVSSCTSILIKESSGEETTYYFNPAASPFDPYALNQELLQQGWVGYCFDCARDCMRRKKYIKRCSLERHLCRCSIKDIQ</sequence>
<feature type="chain" id="PRO_5035880013" evidence="1">
    <location>
        <begin position="20"/>
        <end position="91"/>
    </location>
</feature>
<dbReference type="EMBL" id="JAEFBK010000013">
    <property type="protein sequence ID" value="KAG7532942.1"/>
    <property type="molecule type" value="Genomic_DNA"/>
</dbReference>
<keyword evidence="1" id="KW-0732">Signal</keyword>
<keyword evidence="3" id="KW-1185">Reference proteome</keyword>
<protein>
    <submittedName>
        <fullName evidence="2">Uncharacterized protein</fullName>
    </submittedName>
</protein>
<evidence type="ECO:0000256" key="1">
    <source>
        <dbReference type="SAM" id="SignalP"/>
    </source>
</evidence>
<dbReference type="PROSITE" id="PS51257">
    <property type="entry name" value="PROKAR_LIPOPROTEIN"/>
    <property type="match status" value="1"/>
</dbReference>
<evidence type="ECO:0000313" key="2">
    <source>
        <dbReference type="EMBL" id="KAG7532942.1"/>
    </source>
</evidence>
<evidence type="ECO:0000313" key="3">
    <source>
        <dbReference type="Proteomes" id="UP000694240"/>
    </source>
</evidence>